<dbReference type="InterPro" id="IPR036278">
    <property type="entry name" value="Sialidase_sf"/>
</dbReference>
<dbReference type="GO" id="GO:0010411">
    <property type="term" value="P:xyloglucan metabolic process"/>
    <property type="evidence" value="ECO:0007669"/>
    <property type="project" value="TreeGrafter"/>
</dbReference>
<dbReference type="PANTHER" id="PTHR43739">
    <property type="entry name" value="XYLOGLUCANASE (EUROFUNG)"/>
    <property type="match status" value="1"/>
</dbReference>
<dbReference type="Pfam" id="PF15902">
    <property type="entry name" value="Sortilin-Vps10"/>
    <property type="match status" value="1"/>
</dbReference>
<protein>
    <recommendedName>
        <fullName evidence="2">Sortilin N-terminal domain-containing protein</fullName>
    </recommendedName>
</protein>
<dbReference type="PANTHER" id="PTHR43739:SF5">
    <property type="entry name" value="EXO-ALPHA-SIALIDASE"/>
    <property type="match status" value="1"/>
</dbReference>
<accession>E6PCS2</accession>
<keyword evidence="1" id="KW-0677">Repeat</keyword>
<reference evidence="3" key="1">
    <citation type="submission" date="2009-10" db="EMBL/GenBank/DDBJ databases">
        <title>Diversity of trophic interactions inside an arsenic-rich microbial ecosystem.</title>
        <authorList>
            <person name="Bertin P.N."/>
            <person name="Heinrich-Salmeron A."/>
            <person name="Pelletier E."/>
            <person name="Goulhen-Chollet F."/>
            <person name="Arsene-Ploetze F."/>
            <person name="Gallien S."/>
            <person name="Calteau A."/>
            <person name="Vallenet D."/>
            <person name="Casiot C."/>
            <person name="Chane-Woon-Ming B."/>
            <person name="Giloteaux L."/>
            <person name="Barakat M."/>
            <person name="Bonnefoy V."/>
            <person name="Bruneel O."/>
            <person name="Chandler M."/>
            <person name="Cleiss J."/>
            <person name="Duran R."/>
            <person name="Elbaz-Poulichet F."/>
            <person name="Fonknechten N."/>
            <person name="Lauga B."/>
            <person name="Mornico D."/>
            <person name="Ortet P."/>
            <person name="Schaeffer C."/>
            <person name="Siguier P."/>
            <person name="Alexander Thil Smith A."/>
            <person name="Van Dorsselaer A."/>
            <person name="Weissenbach J."/>
            <person name="Medigue C."/>
            <person name="Le Paslier D."/>
        </authorList>
    </citation>
    <scope>NUCLEOTIDE SEQUENCE</scope>
</reference>
<dbReference type="Gene3D" id="2.130.10.10">
    <property type="entry name" value="YVTN repeat-like/Quinoprotein amine dehydrogenase"/>
    <property type="match status" value="5"/>
</dbReference>
<proteinExistence type="predicted"/>
<gene>
    <name evidence="3" type="ORF">CARN1_2143</name>
</gene>
<name>E6PCS2_9ZZZZ</name>
<dbReference type="InterPro" id="IPR015943">
    <property type="entry name" value="WD40/YVTN_repeat-like_dom_sf"/>
</dbReference>
<evidence type="ECO:0000259" key="2">
    <source>
        <dbReference type="Pfam" id="PF15902"/>
    </source>
</evidence>
<evidence type="ECO:0000313" key="3">
    <source>
        <dbReference type="EMBL" id="CBH74256.1"/>
    </source>
</evidence>
<dbReference type="SUPFAM" id="SSF50939">
    <property type="entry name" value="Sialidases"/>
    <property type="match status" value="2"/>
</dbReference>
<evidence type="ECO:0000256" key="1">
    <source>
        <dbReference type="ARBA" id="ARBA00022737"/>
    </source>
</evidence>
<dbReference type="EMBL" id="CABL01000001">
    <property type="protein sequence ID" value="CBH74256.1"/>
    <property type="molecule type" value="Genomic_DNA"/>
</dbReference>
<comment type="caution">
    <text evidence="3">The sequence shown here is derived from an EMBL/GenBank/DDBJ whole genome shotgun (WGS) entry which is preliminary data.</text>
</comment>
<dbReference type="InterPro" id="IPR052025">
    <property type="entry name" value="Xyloglucanase_GH74"/>
</dbReference>
<dbReference type="AlphaFoldDB" id="E6PCS2"/>
<sequence length="1026" mass="112188">MRRFILCALALALFAPSLPLPAQAAGQMLASVPQSAFGGLSWREVGPLRGGRAVAVTGVPGQPNHYYFGAVDGGVWETKDAGRTWRPIFDKENIGSIGAIAVAPSDVRTIYVGTGEPDMRSDIGYGNGMYVSHDGGKTWARIGLRDTRQIAAIVVDPQNANVVYVAALGHAYGPNTERGVFKSVDGGKTWSKILYKNENTGAISLSMDPQNPQILYTALWQTRRPPWNVYPPSNGPGSGLYKSTDGGAHWTELHDGIPSTVGRIGVAVAPSDPQIVYARIDSDRAHGGIYRSNDGGAHWFKTDGDIRIWKRGWYFGELAVDPKNPETLYTMDTSTYRSTDGGKTFVAIKGQPGGDDYHQLWIYPQDPTHMVLGGDQGVVVTVDNAKTWSSWYNQPTAQVYHISVDNAFPYHIYGSQQDSGAFSLLSRSKYTHLTMRDWQPVDAGSESGWLIPDPRKIGRVIAAAPSVLAPPTIEDTTTGWEQNIDPEAAHPHHFWRYTWTLPLALSSVDHRTLYFGTQRIFRTRNFGYSWQIVSPDLTRAHGDDHPANLDPATLADNIGLKRRGVVYAIAPSPIRANVVWAGTDDGQLWVTTDGCKHWRNVTPKALTPWSKVGIIAASHFNPQVAYVAVDRHRLDDLTPYIYRTADGGKSWTRITDGIPPHDFVNVVREDPHRAGLLYAGTERGMFVSFDNGNHWESFQRNLPVTSVRDIVVKHGDIIIATQGRGVYVMDDVARLRQISEASLTAPAHLYAPAATYRLKPYNDEETPIPYDEAQLDNPTYGMQIDYAIGKTPTTPVVLEIRDAKGTVLRRWSSSQHVSAPNPQKVDIPAYWLRAMPLPGISLGTHRFAWDLRAGSPGGALVPPGTYRVVLMVDGKTYARNATLLRDPRTHTSDAELRAQFAFAQTLDATIHRIRVAQYAAQRLLDGGKLDAARKHELLTQVIGVPPASSPDDSIGKASLDFSSLGFLANAYGALASAVGSGQGTFAAAPRNATDPGVTATMQTAKRKLDAILARTLAKLAALEHAH</sequence>
<dbReference type="CDD" id="cd15482">
    <property type="entry name" value="Sialidase_non-viral"/>
    <property type="match status" value="1"/>
</dbReference>
<dbReference type="InterPro" id="IPR031778">
    <property type="entry name" value="Sortilin_N"/>
</dbReference>
<organism evidence="3">
    <name type="scientific">mine drainage metagenome</name>
    <dbReference type="NCBI Taxonomy" id="410659"/>
    <lineage>
        <taxon>unclassified sequences</taxon>
        <taxon>metagenomes</taxon>
        <taxon>ecological metagenomes</taxon>
    </lineage>
</organism>
<feature type="domain" description="Sortilin N-terminal" evidence="2">
    <location>
        <begin position="129"/>
        <end position="256"/>
    </location>
</feature>